<name>A0A8H3M3X7_9GLOM</name>
<reference evidence="1" key="1">
    <citation type="submission" date="2019-10" db="EMBL/GenBank/DDBJ databases">
        <title>Conservation and host-specific expression of non-tandemly repeated heterogenous ribosome RNA gene in arbuscular mycorrhizal fungi.</title>
        <authorList>
            <person name="Maeda T."/>
            <person name="Kobayashi Y."/>
            <person name="Nakagawa T."/>
            <person name="Ezawa T."/>
            <person name="Yamaguchi K."/>
            <person name="Bino T."/>
            <person name="Nishimoto Y."/>
            <person name="Shigenobu S."/>
            <person name="Kawaguchi M."/>
        </authorList>
    </citation>
    <scope>NUCLEOTIDE SEQUENCE</scope>
    <source>
        <strain evidence="1">HR1</strain>
    </source>
</reference>
<dbReference type="Proteomes" id="UP000615446">
    <property type="component" value="Unassembled WGS sequence"/>
</dbReference>
<organism evidence="1 2">
    <name type="scientific">Rhizophagus clarus</name>
    <dbReference type="NCBI Taxonomy" id="94130"/>
    <lineage>
        <taxon>Eukaryota</taxon>
        <taxon>Fungi</taxon>
        <taxon>Fungi incertae sedis</taxon>
        <taxon>Mucoromycota</taxon>
        <taxon>Glomeromycotina</taxon>
        <taxon>Glomeromycetes</taxon>
        <taxon>Glomerales</taxon>
        <taxon>Glomeraceae</taxon>
        <taxon>Rhizophagus</taxon>
    </lineage>
</organism>
<evidence type="ECO:0000313" key="1">
    <source>
        <dbReference type="EMBL" id="GES97275.1"/>
    </source>
</evidence>
<dbReference type="SUPFAM" id="SSF53067">
    <property type="entry name" value="Actin-like ATPase domain"/>
    <property type="match status" value="2"/>
</dbReference>
<dbReference type="OrthoDB" id="2963168at2759"/>
<dbReference type="PANTHER" id="PTHR14187:SF5">
    <property type="entry name" value="HEAT SHOCK 70 KDA PROTEIN 12A"/>
    <property type="match status" value="1"/>
</dbReference>
<dbReference type="EMBL" id="BLAL01000257">
    <property type="protein sequence ID" value="GES97275.1"/>
    <property type="molecule type" value="Genomic_DNA"/>
</dbReference>
<comment type="caution">
    <text evidence="1">The sequence shown here is derived from an EMBL/GenBank/DDBJ whole genome shotgun (WGS) entry which is preliminary data.</text>
</comment>
<dbReference type="Gene3D" id="3.30.420.40">
    <property type="match status" value="1"/>
</dbReference>
<gene>
    <name evidence="1" type="ORF">RCL2_002386200</name>
</gene>
<accession>A0A8H3M3X7</accession>
<evidence type="ECO:0008006" key="3">
    <source>
        <dbReference type="Google" id="ProtNLM"/>
    </source>
</evidence>
<dbReference type="InterPro" id="IPR043129">
    <property type="entry name" value="ATPase_NBD"/>
</dbReference>
<evidence type="ECO:0000313" key="2">
    <source>
        <dbReference type="Proteomes" id="UP000615446"/>
    </source>
</evidence>
<dbReference type="AlphaFoldDB" id="A0A8H3M3X7"/>
<dbReference type="PANTHER" id="PTHR14187">
    <property type="entry name" value="ALPHA KINASE/ELONGATION FACTOR 2 KINASE"/>
    <property type="match status" value="1"/>
</dbReference>
<protein>
    <recommendedName>
        <fullName evidence="3">Actin-like ATPase domain-containing protein</fullName>
    </recommendedName>
</protein>
<sequence>MLWTDDIRVVVGLDFGVIYSGFSFCHVSDDNCDIRTNYEWPGEEGPYRTNTVLQYDDDFENVKSWGHNALYLKPKRNKFNNDGRKRIVELFKLYLGNCSDKLKPKLPEPLTYKKAIADYLREMGKLIKETISKIWAGINFTENVLLVLTVPAEYSVTDKAIMRECIFNAGLISEKNSERLQFTTESEAVAIYCFCSGLREHILTKPGTNYMIVECADNTVEITTRKLLEENQLGEVTERTGDFCGSTFIDKKFIELLEREVGKSAVDLFSEKYYDQLQYLVQKFRQDVTLLFTGKNPDFSYEFDLANFTPALLRYATSPEKDLTEEKDWVIELDFNTVKSMFDPIIDRIIGMIHVQLNNSSGECSAIFLAGDFSQSKYLLKRVREEFGQSVENISVPNLSLAAVSRGATLYGKSLYESRNLKNMNNSKCVIVTRVLKYTFGIKVSPLCEYGDPLDRLTSDGRIHKFLRIVERKTEVTIGQEFIVENLIPICPDQTQMSFEIYYTNEQNAVYCDEPGMKLLGKLFINLPDEHLEINRSCLFYLSFGDMEIKARAFNQMNGQNYQTMFELDDY</sequence>
<proteinExistence type="predicted"/>